<keyword evidence="4" id="KW-0648">Protein biosynthesis</keyword>
<dbReference type="FunFam" id="3.40.50.10050:FF:000001">
    <property type="entry name" value="Translation initiation factor IF-2"/>
    <property type="match status" value="1"/>
</dbReference>
<dbReference type="PROSITE" id="PS51722">
    <property type="entry name" value="G_TR_2"/>
    <property type="match status" value="1"/>
</dbReference>
<dbReference type="GO" id="GO:0005829">
    <property type="term" value="C:cytosol"/>
    <property type="evidence" value="ECO:0007669"/>
    <property type="project" value="TreeGrafter"/>
</dbReference>
<dbReference type="CDD" id="cd03702">
    <property type="entry name" value="IF2_mtIF2_II"/>
    <property type="match status" value="1"/>
</dbReference>
<dbReference type="Gene3D" id="3.40.50.10050">
    <property type="entry name" value="Translation initiation factor IF- 2, domain 3"/>
    <property type="match status" value="1"/>
</dbReference>
<dbReference type="NCBIfam" id="TIGR00231">
    <property type="entry name" value="small_GTP"/>
    <property type="match status" value="1"/>
</dbReference>
<dbReference type="InterPro" id="IPR027417">
    <property type="entry name" value="P-loop_NTPase"/>
</dbReference>
<comment type="caution">
    <text evidence="9">The sequence shown here is derived from an EMBL/GenBank/DDBJ whole genome shotgun (WGS) entry which is preliminary data.</text>
</comment>
<dbReference type="Pfam" id="PF04760">
    <property type="entry name" value="IF2_N"/>
    <property type="match status" value="1"/>
</dbReference>
<evidence type="ECO:0000256" key="6">
    <source>
        <dbReference type="ARBA" id="ARBA00025162"/>
    </source>
</evidence>
<evidence type="ECO:0000313" key="10">
    <source>
        <dbReference type="Proteomes" id="UP001174909"/>
    </source>
</evidence>
<evidence type="ECO:0000256" key="4">
    <source>
        <dbReference type="ARBA" id="ARBA00022917"/>
    </source>
</evidence>
<dbReference type="InterPro" id="IPR023115">
    <property type="entry name" value="TIF_IF2_dom3"/>
</dbReference>
<dbReference type="SUPFAM" id="SSF50447">
    <property type="entry name" value="Translation proteins"/>
    <property type="match status" value="2"/>
</dbReference>
<reference evidence="9" key="1">
    <citation type="submission" date="2023-03" db="EMBL/GenBank/DDBJ databases">
        <authorList>
            <person name="Steffen K."/>
            <person name="Cardenas P."/>
        </authorList>
    </citation>
    <scope>NUCLEOTIDE SEQUENCE</scope>
</reference>
<accession>A0AA35WL99</accession>
<dbReference type="AlphaFoldDB" id="A0AA35WL99"/>
<dbReference type="PANTHER" id="PTHR43381">
    <property type="entry name" value="TRANSLATION INITIATION FACTOR IF-2-RELATED"/>
    <property type="match status" value="1"/>
</dbReference>
<dbReference type="SUPFAM" id="SSF52156">
    <property type="entry name" value="Initiation factor IF2/eIF5b, domain 3"/>
    <property type="match status" value="1"/>
</dbReference>
<dbReference type="InterPro" id="IPR044145">
    <property type="entry name" value="IF2_II"/>
</dbReference>
<evidence type="ECO:0000256" key="2">
    <source>
        <dbReference type="ARBA" id="ARBA00022540"/>
    </source>
</evidence>
<dbReference type="InterPro" id="IPR006847">
    <property type="entry name" value="IF2_N"/>
</dbReference>
<dbReference type="FunFam" id="3.40.50.300:FF:000019">
    <property type="entry name" value="Translation initiation factor IF-2"/>
    <property type="match status" value="1"/>
</dbReference>
<dbReference type="CDD" id="cd01887">
    <property type="entry name" value="IF2_eIF5B"/>
    <property type="match status" value="1"/>
</dbReference>
<dbReference type="InterPro" id="IPR009000">
    <property type="entry name" value="Transl_B-barrel_sf"/>
</dbReference>
<dbReference type="Pfam" id="PF00009">
    <property type="entry name" value="GTP_EFTU"/>
    <property type="match status" value="1"/>
</dbReference>
<dbReference type="GO" id="GO:0003743">
    <property type="term" value="F:translation initiation factor activity"/>
    <property type="evidence" value="ECO:0007669"/>
    <property type="project" value="UniProtKB-KW"/>
</dbReference>
<dbReference type="HAMAP" id="MF_00100_B">
    <property type="entry name" value="IF_2_B"/>
    <property type="match status" value="1"/>
</dbReference>
<dbReference type="InterPro" id="IPR005225">
    <property type="entry name" value="Small_GTP-bd"/>
</dbReference>
<dbReference type="FunFam" id="2.40.30.10:FF:000008">
    <property type="entry name" value="Translation initiation factor IF-2"/>
    <property type="match status" value="1"/>
</dbReference>
<evidence type="ECO:0000313" key="9">
    <source>
        <dbReference type="EMBL" id="CAI8018012.1"/>
    </source>
</evidence>
<comment type="similarity">
    <text evidence="1">Belongs to the TRAFAC class translation factor GTPase superfamily. Classic translation factor GTPase family. IF-2 subfamily.</text>
</comment>
<dbReference type="CDD" id="cd03692">
    <property type="entry name" value="mtIF2_IVc"/>
    <property type="match status" value="1"/>
</dbReference>
<keyword evidence="10" id="KW-1185">Reference proteome</keyword>
<protein>
    <recommendedName>
        <fullName evidence="7">Translation initiation factor IF-2, chloroplastic</fullName>
    </recommendedName>
</protein>
<keyword evidence="2 9" id="KW-0396">Initiation factor</keyword>
<dbReference type="NCBIfam" id="TIGR00487">
    <property type="entry name" value="IF-2"/>
    <property type="match status" value="1"/>
</dbReference>
<dbReference type="Pfam" id="PF22042">
    <property type="entry name" value="EF-G_D2"/>
    <property type="match status" value="1"/>
</dbReference>
<dbReference type="InterPro" id="IPR000178">
    <property type="entry name" value="TF_IF2_bacterial-like"/>
</dbReference>
<name>A0AA35WL99_GEOBA</name>
<evidence type="ECO:0000256" key="1">
    <source>
        <dbReference type="ARBA" id="ARBA00007733"/>
    </source>
</evidence>
<keyword evidence="3" id="KW-0547">Nucleotide-binding</keyword>
<organism evidence="9 10">
    <name type="scientific">Geodia barretti</name>
    <name type="common">Barrett's horny sponge</name>
    <dbReference type="NCBI Taxonomy" id="519541"/>
    <lineage>
        <taxon>Eukaryota</taxon>
        <taxon>Metazoa</taxon>
        <taxon>Porifera</taxon>
        <taxon>Demospongiae</taxon>
        <taxon>Heteroscleromorpha</taxon>
        <taxon>Tetractinellida</taxon>
        <taxon>Astrophorina</taxon>
        <taxon>Geodiidae</taxon>
        <taxon>Geodia</taxon>
    </lineage>
</organism>
<dbReference type="InterPro" id="IPR015760">
    <property type="entry name" value="TIF_IF2"/>
</dbReference>
<dbReference type="Proteomes" id="UP001174909">
    <property type="component" value="Unassembled WGS sequence"/>
</dbReference>
<dbReference type="Gene3D" id="2.40.30.10">
    <property type="entry name" value="Translation factors"/>
    <property type="match status" value="2"/>
</dbReference>
<evidence type="ECO:0000256" key="3">
    <source>
        <dbReference type="ARBA" id="ARBA00022741"/>
    </source>
</evidence>
<dbReference type="InterPro" id="IPR053905">
    <property type="entry name" value="EF-G-like_DII"/>
</dbReference>
<gene>
    <name evidence="9" type="ORF">GBAR_LOCUS10886</name>
</gene>
<dbReference type="InterPro" id="IPR036925">
    <property type="entry name" value="TIF_IF2_dom3_sf"/>
</dbReference>
<proteinExistence type="inferred from homology"/>
<dbReference type="FunFam" id="2.40.30.10:FF:000054">
    <property type="entry name" value="Translation initiation factor IF-2"/>
    <property type="match status" value="1"/>
</dbReference>
<dbReference type="EMBL" id="CASHTH010001679">
    <property type="protein sequence ID" value="CAI8018012.1"/>
    <property type="molecule type" value="Genomic_DNA"/>
</dbReference>
<evidence type="ECO:0000256" key="7">
    <source>
        <dbReference type="ARBA" id="ARBA00044105"/>
    </source>
</evidence>
<dbReference type="GO" id="GO:0005525">
    <property type="term" value="F:GTP binding"/>
    <property type="evidence" value="ECO:0007669"/>
    <property type="project" value="UniProtKB-KW"/>
</dbReference>
<dbReference type="SUPFAM" id="SSF52540">
    <property type="entry name" value="P-loop containing nucleoside triphosphate hydrolases"/>
    <property type="match status" value="1"/>
</dbReference>
<dbReference type="PANTHER" id="PTHR43381:SF5">
    <property type="entry name" value="TR-TYPE G DOMAIN-CONTAINING PROTEIN"/>
    <property type="match status" value="1"/>
</dbReference>
<feature type="domain" description="Tr-type G" evidence="8">
    <location>
        <begin position="98"/>
        <end position="265"/>
    </location>
</feature>
<keyword evidence="5" id="KW-0342">GTP-binding</keyword>
<evidence type="ECO:0000259" key="8">
    <source>
        <dbReference type="PROSITE" id="PS51722"/>
    </source>
</evidence>
<sequence length="595" mass="64459">MTTTDGQTRSGRRGPSRTLVLPQTLTVKHLSELVDQSPVDVIKQLMRNGIMVSMNQVIDHEVASLVTAAYGIRTRVAEQVAETGALNSNAEEQNGLEARPPVVTILGHVDHGKTSLLDSIRNAHVADREIGGITQHIGAYQVDYEGQKITFLDTPGHEAFTSIRSRGARVTDIAILVVAADDGIMPQTEEAIDHARAAEVPIVVAINKMDLPGADPERVKRQLSQHNLLVEDWGGDIISVPVSARTGEGINELLENLLIVAEISELKANPHRPASGVVIEAKLDRKRGPMATVLVQSGTLSVGDHVVAGTSWGRVKAITNDRGSTIKEVVPGAPAELLGFGALPEAGDVMTVMPNEKTARALAQERERAKASQQSQGRALTLEEVVKQIDAGDIKELNLVLKADVQGSVEAVRQSLERLTEAEARVRILHAGSGNVTESDILLASASDAIIVGFSVGNAIGVERVAERMGVEIRHYGIIYQMIDDIRLALHGMLEPAYTDVIIGQAEVREIFASRRSVKIAGCRVVDGRIPRGASIRVLREGEVLEETNIASLRHFRDEANEVTNGMDCGILLEDYYDFEIGDILQAHRQERSQR</sequence>
<dbReference type="InterPro" id="IPR000795">
    <property type="entry name" value="T_Tr_GTP-bd_dom"/>
</dbReference>
<evidence type="ECO:0000256" key="5">
    <source>
        <dbReference type="ARBA" id="ARBA00023134"/>
    </source>
</evidence>
<dbReference type="GO" id="GO:0003924">
    <property type="term" value="F:GTPase activity"/>
    <property type="evidence" value="ECO:0007669"/>
    <property type="project" value="InterPro"/>
</dbReference>
<dbReference type="Gene3D" id="3.40.50.300">
    <property type="entry name" value="P-loop containing nucleotide triphosphate hydrolases"/>
    <property type="match status" value="1"/>
</dbReference>
<dbReference type="Pfam" id="PF11987">
    <property type="entry name" value="IF-2"/>
    <property type="match status" value="1"/>
</dbReference>
<comment type="function">
    <text evidence="6">One of the essential components for the initiation of protein synthesis. Protects formylmethionyl-tRNA from spontaneous hydrolysis and promotes its binding to the 30S ribosomal subunits. Also involved in the hydrolysis of GTP during the formation of the 70S ribosomal complex.</text>
</comment>